<dbReference type="InterPro" id="IPR013830">
    <property type="entry name" value="SGNH_hydro"/>
</dbReference>
<dbReference type="PANTHER" id="PTHR30383:SF5">
    <property type="entry name" value="SGNH HYDROLASE-TYPE ESTERASE DOMAIN-CONTAINING PROTEIN"/>
    <property type="match status" value="1"/>
</dbReference>
<dbReference type="EMBL" id="BAAAME010000004">
    <property type="protein sequence ID" value="GAA1743956.1"/>
    <property type="molecule type" value="Genomic_DNA"/>
</dbReference>
<organism evidence="2 3">
    <name type="scientific">Aeromicrobium alkaliterrae</name>
    <dbReference type="NCBI Taxonomy" id="302168"/>
    <lineage>
        <taxon>Bacteria</taxon>
        <taxon>Bacillati</taxon>
        <taxon>Actinomycetota</taxon>
        <taxon>Actinomycetes</taxon>
        <taxon>Propionibacteriales</taxon>
        <taxon>Nocardioidaceae</taxon>
        <taxon>Aeromicrobium</taxon>
    </lineage>
</organism>
<feature type="domain" description="SGNH hydrolase-type esterase" evidence="1">
    <location>
        <begin position="80"/>
        <end position="230"/>
    </location>
</feature>
<evidence type="ECO:0000259" key="1">
    <source>
        <dbReference type="Pfam" id="PF13472"/>
    </source>
</evidence>
<keyword evidence="3" id="KW-1185">Reference proteome</keyword>
<reference evidence="3" key="1">
    <citation type="journal article" date="2019" name="Int. J. Syst. Evol. Microbiol.">
        <title>The Global Catalogue of Microorganisms (GCM) 10K type strain sequencing project: providing services to taxonomists for standard genome sequencing and annotation.</title>
        <authorList>
            <consortium name="The Broad Institute Genomics Platform"/>
            <consortium name="The Broad Institute Genome Sequencing Center for Infectious Disease"/>
            <person name="Wu L."/>
            <person name="Ma J."/>
        </authorList>
    </citation>
    <scope>NUCLEOTIDE SEQUENCE [LARGE SCALE GENOMIC DNA]</scope>
    <source>
        <strain evidence="3">JCM 13518</strain>
    </source>
</reference>
<name>A0ABP4W072_9ACTN</name>
<dbReference type="CDD" id="cd00229">
    <property type="entry name" value="SGNH_hydrolase"/>
    <property type="match status" value="1"/>
</dbReference>
<protein>
    <recommendedName>
        <fullName evidence="1">SGNH hydrolase-type esterase domain-containing protein</fullName>
    </recommendedName>
</protein>
<dbReference type="Proteomes" id="UP001501057">
    <property type="component" value="Unassembled WGS sequence"/>
</dbReference>
<comment type="caution">
    <text evidence="2">The sequence shown here is derived from an EMBL/GenBank/DDBJ whole genome shotgun (WGS) entry which is preliminary data.</text>
</comment>
<evidence type="ECO:0000313" key="3">
    <source>
        <dbReference type="Proteomes" id="UP001501057"/>
    </source>
</evidence>
<dbReference type="Pfam" id="PF13472">
    <property type="entry name" value="Lipase_GDSL_2"/>
    <property type="match status" value="1"/>
</dbReference>
<dbReference type="InterPro" id="IPR036514">
    <property type="entry name" value="SGNH_hydro_sf"/>
</dbReference>
<accession>A0ABP4W072</accession>
<dbReference type="PANTHER" id="PTHR30383">
    <property type="entry name" value="THIOESTERASE 1/PROTEASE 1/LYSOPHOSPHOLIPASE L1"/>
    <property type="match status" value="1"/>
</dbReference>
<dbReference type="InterPro" id="IPR051532">
    <property type="entry name" value="Ester_Hydrolysis_Enzymes"/>
</dbReference>
<dbReference type="Gene3D" id="3.40.50.1110">
    <property type="entry name" value="SGNH hydrolase"/>
    <property type="match status" value="1"/>
</dbReference>
<proteinExistence type="predicted"/>
<gene>
    <name evidence="2" type="ORF">GCM10009710_24950</name>
</gene>
<evidence type="ECO:0000313" key="2">
    <source>
        <dbReference type="EMBL" id="GAA1743956.1"/>
    </source>
</evidence>
<sequence length="241" mass="26084">MRPAYVRRPRAGSGGVGLDGAVTSFDYSNLSGRPPGLFLRTAGLVSRGVRDVQAQVAPYAAWWEQQNRAALTTDGPLWVVLGDSMSQGIGASAPDRGWVGALRSRLPHRVVNLSVSGGLIRDVVDRQLPALRSLEAVPDLVTVMIGSNDLFNRRQSRLLEEHAAELVRVLPDGAVVASLPQPRRAARAFNLAVVDAGRFRLAEFRDPRLRSWSGRLAADRFHPNDAGYAAMAEIMAEAVQA</sequence>
<dbReference type="SUPFAM" id="SSF52266">
    <property type="entry name" value="SGNH hydrolase"/>
    <property type="match status" value="1"/>
</dbReference>